<dbReference type="Gramene" id="EME28259">
    <property type="protein sequence ID" value="EME28259"/>
    <property type="gene ID" value="Gasu_42590"/>
</dbReference>
<sequence>MTTVKLEWQLGWEEWKSPLLEPFLGDSEKDSFPTVVKLRKRRCNNNRKRKRQLTERVESPSLNQDSVLVKEKLAKLFEDEEAKESVASFQEHIVDNEPKDCMTTEPMVVQPSHSEERQANKSLSNDTTENRVDEETLGSNSLTASNQVATLPSLSTGSHRHTLWQRLYSTLEKRCKQFAIEGFSPAGFVVDALPDLKVSLSIELYDQGYTKDSRKLLFPYDHHSKRLIQALDLGLIPPYEDLPTNHSFHYYQGCLIAEIRDFRSNFQGFLQTSMKSSNKSSPVTYKLILRPDFYNILSDIDRATVRSKYDGRIEIETKMQLERFLLSILFRNIHCDSHVPRFSFIHPLDSLQWNRIRRPRMNTKDDKGVLHSWRELGRGAGYLSPQSIVLYVCMIMESFHGRDEKPLEGISKTLGKSSTVVDGRKVNSNIHHGSLIGNHSVLPSSLHELSWKPIHLCSNSNLEEHRFALYTYKRNIYLSKDISLNDNVRLSGASPTRLRPDILRILAFSYARKSTSSVPTKQVHCSLQIVKKGNPMYYCESRRSYIRDGSVDVNSFTTNSLEHAMDFADNFRRICEFEGYVCILDSFRGPFEKLRDTSSESIPERTFQKRPSNIPNNPSVHPSSSPSTNPRLDALTSLPFATSPSISLAQAQPGIRPIPYHSLGGNPATVYGKNFPVGNHSTVPQNNASFYQGVQSEYRKRPSTGTLYSNNPIHPSSSSTTTTSAPLPTTAPVVRGPKPLVAQTSANRTTFQNALSVTGNDNMTHATFLGNKRTSSPVHSSTSSFHGANMP</sequence>
<dbReference type="GO" id="GO:0000124">
    <property type="term" value="C:SAGA complex"/>
    <property type="evidence" value="ECO:0007669"/>
    <property type="project" value="InterPro"/>
</dbReference>
<feature type="region of interest" description="Disordered" evidence="1">
    <location>
        <begin position="701"/>
        <end position="738"/>
    </location>
</feature>
<feature type="region of interest" description="Disordered" evidence="1">
    <location>
        <begin position="595"/>
        <end position="634"/>
    </location>
</feature>
<feature type="compositionally biased region" description="Basic and acidic residues" evidence="1">
    <location>
        <begin position="595"/>
        <end position="607"/>
    </location>
</feature>
<dbReference type="eggNOG" id="ENOG502SE7N">
    <property type="taxonomic scope" value="Eukaryota"/>
</dbReference>
<dbReference type="PANTHER" id="PTHR13526:SF8">
    <property type="entry name" value="TRANSCRIPTION FACTOR SPT20 HOMOLOG"/>
    <property type="match status" value="1"/>
</dbReference>
<feature type="compositionally biased region" description="Low complexity" evidence="1">
    <location>
        <begin position="715"/>
        <end position="732"/>
    </location>
</feature>
<proteinExistence type="predicted"/>
<dbReference type="KEGG" id="gsl:Gasu_42590"/>
<feature type="domain" description="Spt20-like SEP" evidence="2">
    <location>
        <begin position="197"/>
        <end position="337"/>
    </location>
</feature>
<dbReference type="Proteomes" id="UP000030680">
    <property type="component" value="Unassembled WGS sequence"/>
</dbReference>
<gene>
    <name evidence="3" type="ORF">Gasu_42590</name>
</gene>
<dbReference type="Pfam" id="PF12090">
    <property type="entry name" value="Spt20_SEP"/>
    <property type="match status" value="1"/>
</dbReference>
<feature type="region of interest" description="Disordered" evidence="1">
    <location>
        <begin position="769"/>
        <end position="791"/>
    </location>
</feature>
<evidence type="ECO:0000313" key="3">
    <source>
        <dbReference type="EMBL" id="EME28259.1"/>
    </source>
</evidence>
<evidence type="ECO:0000259" key="2">
    <source>
        <dbReference type="Pfam" id="PF12090"/>
    </source>
</evidence>
<accession>M2XXU5</accession>
<dbReference type="EMBL" id="KB454522">
    <property type="protein sequence ID" value="EME28259.1"/>
    <property type="molecule type" value="Genomic_DNA"/>
</dbReference>
<protein>
    <recommendedName>
        <fullName evidence="2">Spt20-like SEP domain-containing protein</fullName>
    </recommendedName>
</protein>
<dbReference type="GeneID" id="17087112"/>
<reference evidence="4" key="1">
    <citation type="journal article" date="2013" name="Science">
        <title>Gene transfer from bacteria and archaea facilitated evolution of an extremophilic eukaryote.</title>
        <authorList>
            <person name="Schonknecht G."/>
            <person name="Chen W.H."/>
            <person name="Ternes C.M."/>
            <person name="Barbier G.G."/>
            <person name="Shrestha R.P."/>
            <person name="Stanke M."/>
            <person name="Brautigam A."/>
            <person name="Baker B.J."/>
            <person name="Banfield J.F."/>
            <person name="Garavito R.M."/>
            <person name="Carr K."/>
            <person name="Wilkerson C."/>
            <person name="Rensing S.A."/>
            <person name="Gagneul D."/>
            <person name="Dickenson N.E."/>
            <person name="Oesterhelt C."/>
            <person name="Lercher M.J."/>
            <person name="Weber A.P."/>
        </authorList>
    </citation>
    <scope>NUCLEOTIDE SEQUENCE [LARGE SCALE GENOMIC DNA]</scope>
    <source>
        <strain evidence="4">074W</strain>
    </source>
</reference>
<name>M2XXU5_GALSU</name>
<feature type="compositionally biased region" description="Low complexity" evidence="1">
    <location>
        <begin position="775"/>
        <end position="784"/>
    </location>
</feature>
<dbReference type="InterPro" id="IPR046468">
    <property type="entry name" value="Spt20-like_SEP"/>
</dbReference>
<dbReference type="OrthoDB" id="6120at2759"/>
<feature type="compositionally biased region" description="Low complexity" evidence="1">
    <location>
        <begin position="611"/>
        <end position="630"/>
    </location>
</feature>
<dbReference type="GO" id="GO:0006357">
    <property type="term" value="P:regulation of transcription by RNA polymerase II"/>
    <property type="evidence" value="ECO:0007669"/>
    <property type="project" value="TreeGrafter"/>
</dbReference>
<feature type="compositionally biased region" description="Polar residues" evidence="1">
    <location>
        <begin position="703"/>
        <end position="714"/>
    </location>
</feature>
<feature type="region of interest" description="Disordered" evidence="1">
    <location>
        <begin position="107"/>
        <end position="142"/>
    </location>
</feature>
<dbReference type="GO" id="GO:0003712">
    <property type="term" value="F:transcription coregulator activity"/>
    <property type="evidence" value="ECO:0007669"/>
    <property type="project" value="InterPro"/>
</dbReference>
<dbReference type="InterPro" id="IPR021950">
    <property type="entry name" value="Spt20"/>
</dbReference>
<organism evidence="3 4">
    <name type="scientific">Galdieria sulphuraria</name>
    <name type="common">Red alga</name>
    <dbReference type="NCBI Taxonomy" id="130081"/>
    <lineage>
        <taxon>Eukaryota</taxon>
        <taxon>Rhodophyta</taxon>
        <taxon>Bangiophyceae</taxon>
        <taxon>Galdieriales</taxon>
        <taxon>Galdieriaceae</taxon>
        <taxon>Galdieria</taxon>
    </lineage>
</organism>
<keyword evidence="4" id="KW-1185">Reference proteome</keyword>
<dbReference type="AlphaFoldDB" id="M2XXU5"/>
<evidence type="ECO:0000256" key="1">
    <source>
        <dbReference type="SAM" id="MobiDB-lite"/>
    </source>
</evidence>
<dbReference type="PANTHER" id="PTHR13526">
    <property type="entry name" value="TRANSCRIPTION FACTOR SPT20 HOMOLOG"/>
    <property type="match status" value="1"/>
</dbReference>
<dbReference type="RefSeq" id="XP_005704779.1">
    <property type="nucleotide sequence ID" value="XM_005704722.1"/>
</dbReference>
<evidence type="ECO:0000313" key="4">
    <source>
        <dbReference type="Proteomes" id="UP000030680"/>
    </source>
</evidence>